<organism evidence="1 2">
    <name type="scientific">Enterovibrio nigricans DSM 22720</name>
    <dbReference type="NCBI Taxonomy" id="1121868"/>
    <lineage>
        <taxon>Bacteria</taxon>
        <taxon>Pseudomonadati</taxon>
        <taxon>Pseudomonadota</taxon>
        <taxon>Gammaproteobacteria</taxon>
        <taxon>Vibrionales</taxon>
        <taxon>Vibrionaceae</taxon>
        <taxon>Enterovibrio</taxon>
    </lineage>
</organism>
<dbReference type="RefSeq" id="WP_078754788.1">
    <property type="nucleotide sequence ID" value="NZ_FUXU01000182.1"/>
</dbReference>
<dbReference type="Proteomes" id="UP000190162">
    <property type="component" value="Unassembled WGS sequence"/>
</dbReference>
<proteinExistence type="predicted"/>
<evidence type="ECO:0000313" key="1">
    <source>
        <dbReference type="EMBL" id="SKA73717.1"/>
    </source>
</evidence>
<protein>
    <submittedName>
        <fullName evidence="1">Uncharacterized protein</fullName>
    </submittedName>
</protein>
<reference evidence="2" key="1">
    <citation type="submission" date="2017-02" db="EMBL/GenBank/DDBJ databases">
        <authorList>
            <person name="Varghese N."/>
            <person name="Submissions S."/>
        </authorList>
    </citation>
    <scope>NUCLEOTIDE SEQUENCE [LARGE SCALE GENOMIC DNA]</scope>
    <source>
        <strain evidence="2">DSM 22720</strain>
    </source>
</reference>
<gene>
    <name evidence="1" type="ORF">SAMN02745132_04827</name>
</gene>
<accession>A0A1T4W941</accession>
<sequence>MTQVDLSRRESMKKMAIIGGTCAVLSQTPAITSKHQPAAKSDDRVKAAADKFDMTEREQDLFYVMKRNLIHSKKAKDEQIYDFVKLVAENSPKKLDFKVSLASYQNQFYLIEYFIKFIRV</sequence>
<evidence type="ECO:0000313" key="2">
    <source>
        <dbReference type="Proteomes" id="UP000190162"/>
    </source>
</evidence>
<dbReference type="EMBL" id="FUXU01000182">
    <property type="protein sequence ID" value="SKA73717.1"/>
    <property type="molecule type" value="Genomic_DNA"/>
</dbReference>
<dbReference type="AlphaFoldDB" id="A0A1T4W941"/>
<name>A0A1T4W941_9GAMM</name>
<keyword evidence="2" id="KW-1185">Reference proteome</keyword>
<dbReference type="OrthoDB" id="5917599at2"/>